<evidence type="ECO:0000256" key="18">
    <source>
        <dbReference type="RuleBase" id="RU004489"/>
    </source>
</evidence>
<evidence type="ECO:0000256" key="10">
    <source>
        <dbReference type="ARBA" id="ARBA00023125"/>
    </source>
</evidence>
<evidence type="ECO:0000313" key="22">
    <source>
        <dbReference type="Proteomes" id="UP000694567"/>
    </source>
</evidence>
<keyword evidence="5 18" id="KW-0863">Zinc-finger</keyword>
<evidence type="ECO:0000256" key="8">
    <source>
        <dbReference type="ARBA" id="ARBA00022990"/>
    </source>
</evidence>
<evidence type="ECO:0000256" key="12">
    <source>
        <dbReference type="ARBA" id="ARBA00023163"/>
    </source>
</evidence>
<keyword evidence="11" id="KW-0010">Activator</keyword>
<dbReference type="PANTHER" id="PTHR10747">
    <property type="entry name" value="TRANSCRIPTION FACTOR COE FAMILY MEMBER"/>
    <property type="match status" value="1"/>
</dbReference>
<evidence type="ECO:0000256" key="3">
    <source>
        <dbReference type="ARBA" id="ARBA00022499"/>
    </source>
</evidence>
<comment type="function">
    <text evidence="14">Key pioneer transcription factor of B-cell specification and commitment. Recognizes variations of the palindromic sequence 5'-ATTCCCNNGGGAATT-3'. Operates in a transcription factor network to activate B-cell-specific genes and repress genes associated with alternative cell fates. For instance, positively regulates many B-cell specific genes including BCR or CD40 while repressing genes that direct cells into alternative lineages, including GATA3 and TCF7 for the T-cell lineage. In addition to its role during lymphopoiesis, controls the thermogenic gene program in adipocytes during development and in response to environmental cold.</text>
</comment>
<evidence type="ECO:0000256" key="1">
    <source>
        <dbReference type="ARBA" id="ARBA00004123"/>
    </source>
</evidence>
<reference evidence="21" key="1">
    <citation type="submission" date="2025-08" db="UniProtKB">
        <authorList>
            <consortium name="Ensembl"/>
        </authorList>
    </citation>
    <scope>IDENTIFICATION</scope>
</reference>
<dbReference type="Pfam" id="PF01833">
    <property type="entry name" value="TIG"/>
    <property type="match status" value="1"/>
</dbReference>
<keyword evidence="12 18" id="KW-0804">Transcription</keyword>
<dbReference type="GO" id="GO:0003677">
    <property type="term" value="F:DNA binding"/>
    <property type="evidence" value="ECO:0007669"/>
    <property type="project" value="UniProtKB-KW"/>
</dbReference>
<evidence type="ECO:0000256" key="2">
    <source>
        <dbReference type="ARBA" id="ARBA00010340"/>
    </source>
</evidence>
<dbReference type="InterPro" id="IPR032201">
    <property type="entry name" value="COE_HLH"/>
</dbReference>
<comment type="subunit">
    <text evidence="15">Homodimer. Interacts with ZNF423 and ZNF521, leading to prevent EBF1 to bind DNA and activate target genes. Interacts with CCR4-NOT component CNOT3.</text>
</comment>
<dbReference type="InterPro" id="IPR038006">
    <property type="entry name" value="COE_IPT"/>
</dbReference>
<dbReference type="Pfam" id="PF16423">
    <property type="entry name" value="COE1_HLH"/>
    <property type="match status" value="1"/>
</dbReference>
<evidence type="ECO:0000256" key="13">
    <source>
        <dbReference type="ARBA" id="ARBA00023242"/>
    </source>
</evidence>
<feature type="region of interest" description="Disordered" evidence="19">
    <location>
        <begin position="395"/>
        <end position="425"/>
    </location>
</feature>
<dbReference type="InterPro" id="IPR002909">
    <property type="entry name" value="IPT_dom"/>
</dbReference>
<accession>A0A8C0F9M1</accession>
<dbReference type="SMART" id="SM00429">
    <property type="entry name" value="IPT"/>
    <property type="match status" value="1"/>
</dbReference>
<dbReference type="AlphaFoldDB" id="A0A8C0F9M1"/>
<feature type="domain" description="IPT/TIG" evidence="20">
    <location>
        <begin position="206"/>
        <end position="290"/>
    </location>
</feature>
<dbReference type="InterPro" id="IPR003523">
    <property type="entry name" value="Transcription_factor_COE"/>
</dbReference>
<dbReference type="InterPro" id="IPR014756">
    <property type="entry name" value="Ig_E-set"/>
</dbReference>
<dbReference type="Gene3D" id="2.60.40.10">
    <property type="entry name" value="Immunoglobulins"/>
    <property type="match status" value="1"/>
</dbReference>
<dbReference type="CDD" id="cd11606">
    <property type="entry name" value="COE_DBD"/>
    <property type="match status" value="1"/>
</dbReference>
<dbReference type="Gene3D" id="2.60.40.3180">
    <property type="entry name" value="Transcription factor COE1, DNA-binding domain"/>
    <property type="match status" value="2"/>
</dbReference>
<comment type="subcellular location">
    <subcellularLocation>
        <location evidence="1 18">Nucleus</location>
    </subcellularLocation>
</comment>
<keyword evidence="13 18" id="KW-0539">Nucleus</keyword>
<evidence type="ECO:0000256" key="9">
    <source>
        <dbReference type="ARBA" id="ARBA00023015"/>
    </source>
</evidence>
<evidence type="ECO:0000256" key="16">
    <source>
        <dbReference type="ARBA" id="ARBA00067873"/>
    </source>
</evidence>
<organism evidence="21 22">
    <name type="scientific">Bubo bubo</name>
    <name type="common">Eurasian eagle-owl</name>
    <name type="synonym">Strix bubo</name>
    <dbReference type="NCBI Taxonomy" id="30461"/>
    <lineage>
        <taxon>Eukaryota</taxon>
        <taxon>Metazoa</taxon>
        <taxon>Chordata</taxon>
        <taxon>Craniata</taxon>
        <taxon>Vertebrata</taxon>
        <taxon>Euteleostomi</taxon>
        <taxon>Archelosauria</taxon>
        <taxon>Archosauria</taxon>
        <taxon>Dinosauria</taxon>
        <taxon>Saurischia</taxon>
        <taxon>Theropoda</taxon>
        <taxon>Coelurosauria</taxon>
        <taxon>Aves</taxon>
        <taxon>Neognathae</taxon>
        <taxon>Neoaves</taxon>
        <taxon>Telluraves</taxon>
        <taxon>Strigiformes</taxon>
        <taxon>Strigidae</taxon>
        <taxon>Bubo</taxon>
    </lineage>
</organism>
<dbReference type="GO" id="GO:0003700">
    <property type="term" value="F:DNA-binding transcription factor activity"/>
    <property type="evidence" value="ECO:0007669"/>
    <property type="project" value="InterPro"/>
</dbReference>
<dbReference type="CDD" id="cd01175">
    <property type="entry name" value="IPT_COE"/>
    <property type="match status" value="1"/>
</dbReference>
<keyword evidence="9 18" id="KW-0805">Transcription regulation</keyword>
<dbReference type="Ensembl" id="ENSBOBT00000014732.1">
    <property type="protein sequence ID" value="ENSBOBP00000014398.1"/>
    <property type="gene ID" value="ENSBOBG00000008995.1"/>
</dbReference>
<evidence type="ECO:0000256" key="5">
    <source>
        <dbReference type="ARBA" id="ARBA00022771"/>
    </source>
</evidence>
<evidence type="ECO:0000313" key="21">
    <source>
        <dbReference type="Ensembl" id="ENSBOBP00000014398.1"/>
    </source>
</evidence>
<evidence type="ECO:0000256" key="15">
    <source>
        <dbReference type="ARBA" id="ARBA00063670"/>
    </source>
</evidence>
<keyword evidence="4 18" id="KW-0479">Metal-binding</keyword>
<dbReference type="GO" id="GO:0005634">
    <property type="term" value="C:nucleus"/>
    <property type="evidence" value="ECO:0007669"/>
    <property type="project" value="UniProtKB-SubCell"/>
</dbReference>
<keyword evidence="8" id="KW-0007">Acetylation</keyword>
<keyword evidence="3" id="KW-1017">Isopeptide bond</keyword>
<dbReference type="GO" id="GO:0008270">
    <property type="term" value="F:zinc ion binding"/>
    <property type="evidence" value="ECO:0007669"/>
    <property type="project" value="UniProtKB-KW"/>
</dbReference>
<sequence length="572" mass="62199">MSGGTTMKEEPLGSGMNPVRSWMHTAGVVDANTAAQSGVGLARAHFEKQPPSNLRKSNFFHFVLALYDRQGQPVEIERTAFVDFVEKEKEPNNEKTNNGIHYKLQLLYSNGKLSRCCDKKSCGNRNETPSDPVIIDRFFLKFFLKCNQNCLKNAGNPRDMRRFQVVVSTTVNVDGHVLAVSDNMFVHNNSKHGRRARRLDPSEAATPCIKAISPSEGWTTGGATVIIIGDNFFDGLQVVFGTMLVWSELITPHAIRVQTPPRHIPGVVEVTLSYKSKQFCKGAPGRFVYTALNEPTIDYGFQRLQKVIPRHPGDPERLPKEVLLKRAADLVEALYGMPHNNQEIILKRAADIAEALYSVPRNHNQIPTLANTPAHTGMMGVNSFSSQLAVNVSETSQANDQGYSRNTSSVSPRGYVPSSTPQQSNYNTVSNSMNGYGNAGMPNLGVPGSPGFLNGSSANSPYGIVPSSPTMAASSVTLPSNCSSTHGIFSFSPANVISAVKQKSAFAPVVRPQASPPPSCTSANGNGLQGELDLSQFSQKGLQILLPQRSSLLLTFLVEVEVAQYYLFLVSP</sequence>
<keyword evidence="18" id="KW-0217">Developmental protein</keyword>
<dbReference type="SUPFAM" id="SSF81296">
    <property type="entry name" value="E set domains"/>
    <property type="match status" value="1"/>
</dbReference>
<dbReference type="Gene3D" id="1.10.287.4280">
    <property type="match status" value="1"/>
</dbReference>
<dbReference type="FunFam" id="1.10.287.4280:FF:000001">
    <property type="entry name" value="transcription factor COE1 isoform X2"/>
    <property type="match status" value="1"/>
</dbReference>
<evidence type="ECO:0000256" key="6">
    <source>
        <dbReference type="ARBA" id="ARBA00022833"/>
    </source>
</evidence>
<evidence type="ECO:0000259" key="20">
    <source>
        <dbReference type="SMART" id="SM00429"/>
    </source>
</evidence>
<dbReference type="InterPro" id="IPR032200">
    <property type="entry name" value="COE_DBD"/>
</dbReference>
<comment type="similarity">
    <text evidence="2 18">Belongs to the COE family.</text>
</comment>
<reference evidence="21" key="2">
    <citation type="submission" date="2025-09" db="UniProtKB">
        <authorList>
            <consortium name="Ensembl"/>
        </authorList>
    </citation>
    <scope>IDENTIFICATION</scope>
</reference>
<dbReference type="Proteomes" id="UP000694567">
    <property type="component" value="Unplaced"/>
</dbReference>
<keyword evidence="10 18" id="KW-0238">DNA-binding</keyword>
<proteinExistence type="inferred from homology"/>
<dbReference type="FunFam" id="2.60.40.3180:FF:000004">
    <property type="entry name" value="Transcription factor COE1"/>
    <property type="match status" value="2"/>
</dbReference>
<protein>
    <recommendedName>
        <fullName evidence="16">Transcription factor COE1</fullName>
    </recommendedName>
    <alternativeName>
        <fullName evidence="17">Early B-cell factor</fullName>
    </alternativeName>
</protein>
<evidence type="ECO:0000256" key="11">
    <source>
        <dbReference type="ARBA" id="ARBA00023159"/>
    </source>
</evidence>
<evidence type="ECO:0000256" key="17">
    <source>
        <dbReference type="ARBA" id="ARBA00076923"/>
    </source>
</evidence>
<name>A0A8C0F9M1_BUBBB</name>
<keyword evidence="22" id="KW-1185">Reference proteome</keyword>
<evidence type="ECO:0000256" key="7">
    <source>
        <dbReference type="ARBA" id="ARBA00022843"/>
    </source>
</evidence>
<dbReference type="Pfam" id="PF16422">
    <property type="entry name" value="COE1_DBD"/>
    <property type="match status" value="2"/>
</dbReference>
<dbReference type="FunFam" id="2.60.40.10:FF:001696">
    <property type="entry name" value="Transcription factor COE3"/>
    <property type="match status" value="1"/>
</dbReference>
<evidence type="ECO:0000256" key="4">
    <source>
        <dbReference type="ARBA" id="ARBA00022723"/>
    </source>
</evidence>
<keyword evidence="6 18" id="KW-0862">Zinc</keyword>
<keyword evidence="7" id="KW-0832">Ubl conjugation</keyword>
<evidence type="ECO:0000256" key="19">
    <source>
        <dbReference type="SAM" id="MobiDB-lite"/>
    </source>
</evidence>
<dbReference type="InterPro" id="IPR013783">
    <property type="entry name" value="Ig-like_fold"/>
</dbReference>
<dbReference type="InterPro" id="IPR038173">
    <property type="entry name" value="COE_DBD_sf"/>
</dbReference>
<evidence type="ECO:0000256" key="14">
    <source>
        <dbReference type="ARBA" id="ARBA00054317"/>
    </source>
</evidence>